<dbReference type="RefSeq" id="WP_008093129.1">
    <property type="nucleotide sequence ID" value="NZ_AOLG01000012.1"/>
</dbReference>
<evidence type="ECO:0000313" key="3">
    <source>
        <dbReference type="Proteomes" id="UP000011559"/>
    </source>
</evidence>
<gene>
    <name evidence="2" type="ORF">C457_07001</name>
</gene>
<dbReference type="Proteomes" id="UP000011559">
    <property type="component" value="Unassembled WGS sequence"/>
</dbReference>
<organism evidence="2 3">
    <name type="scientific">Haloferax prahovense (strain DSM 18310 / JCM 13924 / TL6)</name>
    <dbReference type="NCBI Taxonomy" id="1227461"/>
    <lineage>
        <taxon>Archaea</taxon>
        <taxon>Methanobacteriati</taxon>
        <taxon>Methanobacteriota</taxon>
        <taxon>Stenosarchaea group</taxon>
        <taxon>Halobacteria</taxon>
        <taxon>Halobacteriales</taxon>
        <taxon>Haloferacaceae</taxon>
        <taxon>Haloferax</taxon>
    </lineage>
</organism>
<keyword evidence="3" id="KW-1185">Reference proteome</keyword>
<accession>M0GJR3</accession>
<evidence type="ECO:0000313" key="2">
    <source>
        <dbReference type="EMBL" id="ELZ71777.1"/>
    </source>
</evidence>
<reference evidence="2 3" key="1">
    <citation type="journal article" date="2014" name="PLoS Genet.">
        <title>Phylogenetically driven sequencing of extremely halophilic archaea reveals strategies for static and dynamic osmo-response.</title>
        <authorList>
            <person name="Becker E.A."/>
            <person name="Seitzer P.M."/>
            <person name="Tritt A."/>
            <person name="Larsen D."/>
            <person name="Krusor M."/>
            <person name="Yao A.I."/>
            <person name="Wu D."/>
            <person name="Madern D."/>
            <person name="Eisen J.A."/>
            <person name="Darling A.E."/>
            <person name="Facciotti M.T."/>
        </authorList>
    </citation>
    <scope>NUCLEOTIDE SEQUENCE [LARGE SCALE GENOMIC DNA]</scope>
    <source>
        <strain evidence="3">DSM 18310 / JCM 13924 / TL6</strain>
    </source>
</reference>
<dbReference type="Pfam" id="PF24350">
    <property type="entry name" value="DUF7510"/>
    <property type="match status" value="1"/>
</dbReference>
<dbReference type="PATRIC" id="fig|1227461.3.peg.1415"/>
<proteinExistence type="predicted"/>
<name>M0GJR3_HALPT</name>
<feature type="compositionally biased region" description="Polar residues" evidence="1">
    <location>
        <begin position="64"/>
        <end position="95"/>
    </location>
</feature>
<protein>
    <submittedName>
        <fullName evidence="2">Uncharacterized protein</fullName>
    </submittedName>
</protein>
<dbReference type="EMBL" id="AOLG01000012">
    <property type="protein sequence ID" value="ELZ71777.1"/>
    <property type="molecule type" value="Genomic_DNA"/>
</dbReference>
<comment type="caution">
    <text evidence="2">The sequence shown here is derived from an EMBL/GenBank/DDBJ whole genome shotgun (WGS) entry which is preliminary data.</text>
</comment>
<feature type="compositionally biased region" description="Basic and acidic residues" evidence="1">
    <location>
        <begin position="113"/>
        <end position="125"/>
    </location>
</feature>
<feature type="region of interest" description="Disordered" evidence="1">
    <location>
        <begin position="52"/>
        <end position="125"/>
    </location>
</feature>
<dbReference type="InterPro" id="IPR055932">
    <property type="entry name" value="DUF7510"/>
</dbReference>
<sequence>MSNDETPDADAADEEVSFSVTIEDGWTTIVMEGDKDSAVVVRSASGERIYLPPEGFDAEAATDSAYQSSDSPYQSAYDSPYQSVQTDDSPYQSARGTMPREGMVPTRGGYRIRHPEPVTDVRLLR</sequence>
<evidence type="ECO:0000256" key="1">
    <source>
        <dbReference type="SAM" id="MobiDB-lite"/>
    </source>
</evidence>
<dbReference type="AlphaFoldDB" id="M0GJR3"/>
<dbReference type="OrthoDB" id="336477at2157"/>